<dbReference type="Ensembl" id="ENSACIT00000023204.1">
    <property type="protein sequence ID" value="ENSACIP00000022602.1"/>
    <property type="gene ID" value="ENSACIG00000017575.1"/>
</dbReference>
<dbReference type="GO" id="GO:0046872">
    <property type="term" value="F:metal ion binding"/>
    <property type="evidence" value="ECO:0007669"/>
    <property type="project" value="UniProtKB-KW"/>
</dbReference>
<protein>
    <recommendedName>
        <fullName evidence="3">phospholipase A2</fullName>
        <ecNumber evidence="3">3.1.1.4</ecNumber>
    </recommendedName>
</protein>
<evidence type="ECO:0000256" key="10">
    <source>
        <dbReference type="SAM" id="MobiDB-lite"/>
    </source>
</evidence>
<accession>A0A3Q0SHU2</accession>
<proteinExistence type="predicted"/>
<feature type="region of interest" description="Disordered" evidence="10">
    <location>
        <begin position="290"/>
        <end position="328"/>
    </location>
</feature>
<dbReference type="Pfam" id="PF05826">
    <property type="entry name" value="Phospholip_A2_2"/>
    <property type="match status" value="1"/>
</dbReference>
<evidence type="ECO:0000256" key="5">
    <source>
        <dbReference type="ARBA" id="ARBA00022723"/>
    </source>
</evidence>
<evidence type="ECO:0000256" key="11">
    <source>
        <dbReference type="SAM" id="SignalP"/>
    </source>
</evidence>
<sequence length="434" mass="49507">MKSACVLQVFYGLSALILSKALDMIGPGLSCFTAIRGSGQTRISFLREDTVGVRSLYLTMWSHDMRLVTCTVDSSPQITERYHSLCKRSDPRGQEISGRFNISGILLALQKADCALLASSSASRVTRRTRSDDTERKARRKRAWILPGTLWCGSGSTAGGYEELGMFEGADRCCREHDHCLHIIPAFTVNYGVFNHNLFTVSHCECDQRFRQCLLGMNDSISNMVGYSFFNILRIPCFELKRQRRCTEMYWWGITCTLYRCKVAKEAPYAVFRSPLPYNTSDVEQKYVDTDGDRLPSKAEQHVTQSPVTSPRRKSSKTQHQCGFKDPPRGDTFHRRRTKLLCESLKHLDYCKFKIPPFEKKYGLQNMESKTVYHCDCTSFAKAPDLHQVLKKIEEKDSAGVRVSGSDRKRGIPVRLYKRCLRLESGADIMARFR</sequence>
<evidence type="ECO:0000256" key="6">
    <source>
        <dbReference type="ARBA" id="ARBA00022801"/>
    </source>
</evidence>
<dbReference type="GO" id="GO:0006644">
    <property type="term" value="P:phospholipid metabolic process"/>
    <property type="evidence" value="ECO:0007669"/>
    <property type="project" value="InterPro"/>
</dbReference>
<dbReference type="OMA" id="CDAHIAS"/>
<evidence type="ECO:0000256" key="2">
    <source>
        <dbReference type="ARBA" id="ARBA00004613"/>
    </source>
</evidence>
<dbReference type="InterPro" id="IPR036444">
    <property type="entry name" value="PLipase_A2_dom_sf"/>
</dbReference>
<dbReference type="Proteomes" id="UP000261340">
    <property type="component" value="Unplaced"/>
</dbReference>
<comment type="subcellular location">
    <subcellularLocation>
        <location evidence="2">Secreted</location>
    </subcellularLocation>
</comment>
<feature type="chain" id="PRO_5018765761" description="phospholipase A2" evidence="11">
    <location>
        <begin position="22"/>
        <end position="434"/>
    </location>
</feature>
<dbReference type="InterPro" id="IPR016090">
    <property type="entry name" value="PLA2-like_dom"/>
</dbReference>
<evidence type="ECO:0000313" key="14">
    <source>
        <dbReference type="Proteomes" id="UP000261340"/>
    </source>
</evidence>
<keyword evidence="5" id="KW-0479">Metal-binding</keyword>
<evidence type="ECO:0000256" key="7">
    <source>
        <dbReference type="ARBA" id="ARBA00022837"/>
    </source>
</evidence>
<dbReference type="InterPro" id="IPR033113">
    <property type="entry name" value="PLA2_histidine"/>
</dbReference>
<dbReference type="STRING" id="61819.ENSACIP00000022602"/>
<keyword evidence="6" id="KW-0378">Hydrolase</keyword>
<dbReference type="CDD" id="cd04704">
    <property type="entry name" value="PLA2_bee_venom_like"/>
    <property type="match status" value="1"/>
</dbReference>
<evidence type="ECO:0000313" key="13">
    <source>
        <dbReference type="Ensembl" id="ENSACIP00000022602.1"/>
    </source>
</evidence>
<dbReference type="SMART" id="SM00085">
    <property type="entry name" value="PA2c"/>
    <property type="match status" value="1"/>
</dbReference>
<dbReference type="GO" id="GO:0004623">
    <property type="term" value="F:phospholipase A2 activity"/>
    <property type="evidence" value="ECO:0007669"/>
    <property type="project" value="UniProtKB-EC"/>
</dbReference>
<keyword evidence="11" id="KW-0732">Signal</keyword>
<keyword evidence="9" id="KW-1015">Disulfide bond</keyword>
<reference evidence="13" key="1">
    <citation type="submission" date="2025-08" db="UniProtKB">
        <authorList>
            <consortium name="Ensembl"/>
        </authorList>
    </citation>
    <scope>IDENTIFICATION</scope>
</reference>
<evidence type="ECO:0000256" key="4">
    <source>
        <dbReference type="ARBA" id="ARBA00022525"/>
    </source>
</evidence>
<evidence type="ECO:0000256" key="8">
    <source>
        <dbReference type="ARBA" id="ARBA00023098"/>
    </source>
</evidence>
<dbReference type="AlphaFoldDB" id="A0A3Q0SHU2"/>
<keyword evidence="7" id="KW-0106">Calcium</keyword>
<dbReference type="EC" id="3.1.1.4" evidence="3"/>
<evidence type="ECO:0000256" key="1">
    <source>
        <dbReference type="ARBA" id="ARBA00001913"/>
    </source>
</evidence>
<keyword evidence="4" id="KW-0964">Secreted</keyword>
<feature type="compositionally biased region" description="Basic and acidic residues" evidence="10">
    <location>
        <begin position="290"/>
        <end position="301"/>
    </location>
</feature>
<dbReference type="PROSITE" id="PS00118">
    <property type="entry name" value="PA2_HIS"/>
    <property type="match status" value="1"/>
</dbReference>
<organism evidence="13 14">
    <name type="scientific">Amphilophus citrinellus</name>
    <name type="common">Midas cichlid</name>
    <name type="synonym">Cichlasoma citrinellum</name>
    <dbReference type="NCBI Taxonomy" id="61819"/>
    <lineage>
        <taxon>Eukaryota</taxon>
        <taxon>Metazoa</taxon>
        <taxon>Chordata</taxon>
        <taxon>Craniata</taxon>
        <taxon>Vertebrata</taxon>
        <taxon>Euteleostomi</taxon>
        <taxon>Actinopterygii</taxon>
        <taxon>Neopterygii</taxon>
        <taxon>Teleostei</taxon>
        <taxon>Neoteleostei</taxon>
        <taxon>Acanthomorphata</taxon>
        <taxon>Ovalentaria</taxon>
        <taxon>Cichlomorphae</taxon>
        <taxon>Cichliformes</taxon>
        <taxon>Cichlidae</taxon>
        <taxon>New World cichlids</taxon>
        <taxon>Cichlasomatinae</taxon>
        <taxon>Heroini</taxon>
        <taxon>Amphilophus</taxon>
    </lineage>
</organism>
<evidence type="ECO:0000256" key="9">
    <source>
        <dbReference type="ARBA" id="ARBA00023157"/>
    </source>
</evidence>
<dbReference type="GO" id="GO:0050482">
    <property type="term" value="P:arachidonate secretion"/>
    <property type="evidence" value="ECO:0007669"/>
    <property type="project" value="InterPro"/>
</dbReference>
<comment type="cofactor">
    <cofactor evidence="1">
        <name>Ca(2+)</name>
        <dbReference type="ChEBI" id="CHEBI:29108"/>
    </cofactor>
</comment>
<reference evidence="13" key="2">
    <citation type="submission" date="2025-09" db="UniProtKB">
        <authorList>
            <consortium name="Ensembl"/>
        </authorList>
    </citation>
    <scope>IDENTIFICATION</scope>
</reference>
<evidence type="ECO:0000259" key="12">
    <source>
        <dbReference type="SMART" id="SM00085"/>
    </source>
</evidence>
<evidence type="ECO:0000256" key="3">
    <source>
        <dbReference type="ARBA" id="ARBA00013278"/>
    </source>
</evidence>
<dbReference type="FunFam" id="1.20.90.10:FF:000002">
    <property type="entry name" value="Phospholipase A2 group III"/>
    <property type="match status" value="1"/>
</dbReference>
<feature type="domain" description="Phospholipase A2-like central" evidence="12">
    <location>
        <begin position="136"/>
        <end position="257"/>
    </location>
</feature>
<name>A0A3Q0SHU2_AMPCI</name>
<dbReference type="GeneTree" id="ENSGT00940000165179"/>
<dbReference type="GO" id="GO:0005576">
    <property type="term" value="C:extracellular region"/>
    <property type="evidence" value="ECO:0007669"/>
    <property type="project" value="UniProtKB-SubCell"/>
</dbReference>
<dbReference type="Gene3D" id="1.20.90.10">
    <property type="entry name" value="Phospholipase A2 domain"/>
    <property type="match status" value="2"/>
</dbReference>
<feature type="signal peptide" evidence="11">
    <location>
        <begin position="1"/>
        <end position="21"/>
    </location>
</feature>
<keyword evidence="8" id="KW-0443">Lipid metabolism</keyword>
<dbReference type="PANTHER" id="PTHR12253">
    <property type="entry name" value="RH14732P"/>
    <property type="match status" value="1"/>
</dbReference>
<dbReference type="SUPFAM" id="SSF48619">
    <property type="entry name" value="Phospholipase A2, PLA2"/>
    <property type="match status" value="1"/>
</dbReference>
<keyword evidence="14" id="KW-1185">Reference proteome</keyword>